<reference evidence="2 3" key="1">
    <citation type="journal article" date="2016" name="Gene">
        <title>PacBio SMRT assembly of a complex multi-replicon genome reveals chlorocatechol degradative operon in a region of genome plasticity.</title>
        <authorList>
            <person name="Ricker N."/>
            <person name="Shen S.Y."/>
            <person name="Goordial J."/>
            <person name="Jin S."/>
            <person name="Fulthorpe R.R."/>
        </authorList>
    </citation>
    <scope>NUCLEOTIDE SEQUENCE [LARGE SCALE GENOMIC DNA]</scope>
    <source>
        <strain evidence="2 3">OLGA172</strain>
    </source>
</reference>
<dbReference type="PANTHER" id="PTHR33164">
    <property type="entry name" value="TRANSCRIPTIONAL REGULATOR, MARR FAMILY"/>
    <property type="match status" value="1"/>
</dbReference>
<dbReference type="PROSITE" id="PS50995">
    <property type="entry name" value="HTH_MARR_2"/>
    <property type="match status" value="1"/>
</dbReference>
<dbReference type="KEGG" id="buz:AYM40_21525"/>
<dbReference type="Proteomes" id="UP000076852">
    <property type="component" value="Chromosome 2"/>
</dbReference>
<gene>
    <name evidence="2" type="ORF">AYM40_21525</name>
</gene>
<protein>
    <recommendedName>
        <fullName evidence="1">HTH marR-type domain-containing protein</fullName>
    </recommendedName>
</protein>
<dbReference type="Gene3D" id="1.10.10.10">
    <property type="entry name" value="Winged helix-like DNA-binding domain superfamily/Winged helix DNA-binding domain"/>
    <property type="match status" value="1"/>
</dbReference>
<dbReference type="Pfam" id="PF12802">
    <property type="entry name" value="MarR_2"/>
    <property type="match status" value="1"/>
</dbReference>
<organism evidence="2 3">
    <name type="scientific">Paraburkholderia phytofirmans OLGA172</name>
    <dbReference type="NCBI Taxonomy" id="1417228"/>
    <lineage>
        <taxon>Bacteria</taxon>
        <taxon>Pseudomonadati</taxon>
        <taxon>Pseudomonadota</taxon>
        <taxon>Betaproteobacteria</taxon>
        <taxon>Burkholderiales</taxon>
        <taxon>Burkholderiaceae</taxon>
        <taxon>Paraburkholderia</taxon>
    </lineage>
</organism>
<dbReference type="GO" id="GO:0006950">
    <property type="term" value="P:response to stress"/>
    <property type="evidence" value="ECO:0007669"/>
    <property type="project" value="TreeGrafter"/>
</dbReference>
<dbReference type="AlphaFoldDB" id="A0A160FQM4"/>
<dbReference type="InterPro" id="IPR000835">
    <property type="entry name" value="HTH_MarR-typ"/>
</dbReference>
<dbReference type="InterPro" id="IPR039422">
    <property type="entry name" value="MarR/SlyA-like"/>
</dbReference>
<dbReference type="SMART" id="SM00347">
    <property type="entry name" value="HTH_MARR"/>
    <property type="match status" value="1"/>
</dbReference>
<feature type="domain" description="HTH marR-type" evidence="1">
    <location>
        <begin position="1"/>
        <end position="151"/>
    </location>
</feature>
<accession>A0A160FQM4</accession>
<proteinExistence type="predicted"/>
<dbReference type="SUPFAM" id="SSF46785">
    <property type="entry name" value="Winged helix' DNA-binding domain"/>
    <property type="match status" value="1"/>
</dbReference>
<dbReference type="GO" id="GO:0003700">
    <property type="term" value="F:DNA-binding transcription factor activity"/>
    <property type="evidence" value="ECO:0007669"/>
    <property type="project" value="InterPro"/>
</dbReference>
<sequence length="174" mass="19134">MKAQRAEPDNSGDALEQLYSRPGFMIRRAHQISIDIFIEASRALDITPSQYGVMFVLRHSGPSSQIGIARLLGLDRSTTALVVKNLTERGYLTKAQSETDARKTEIMLSAEGRRVLRRADVLADRSKEALMAAFSKDEAAQFVSLLSKFVAHFNDTTRVSISNGASEVTLASET</sequence>
<dbReference type="STRING" id="1804984.AYM40_21525"/>
<dbReference type="PRINTS" id="PR00598">
    <property type="entry name" value="HTHMARR"/>
</dbReference>
<keyword evidence="3" id="KW-1185">Reference proteome</keyword>
<evidence type="ECO:0000313" key="2">
    <source>
        <dbReference type="EMBL" id="ANB75012.1"/>
    </source>
</evidence>
<dbReference type="EMBL" id="CP014579">
    <property type="protein sequence ID" value="ANB75012.1"/>
    <property type="molecule type" value="Genomic_DNA"/>
</dbReference>
<name>A0A160FQM4_9BURK</name>
<dbReference type="InterPro" id="IPR036390">
    <property type="entry name" value="WH_DNA-bd_sf"/>
</dbReference>
<dbReference type="InterPro" id="IPR036388">
    <property type="entry name" value="WH-like_DNA-bd_sf"/>
</dbReference>
<evidence type="ECO:0000259" key="1">
    <source>
        <dbReference type="PROSITE" id="PS50995"/>
    </source>
</evidence>
<evidence type="ECO:0000313" key="3">
    <source>
        <dbReference type="Proteomes" id="UP000076852"/>
    </source>
</evidence>
<dbReference type="PANTHER" id="PTHR33164:SF43">
    <property type="entry name" value="HTH-TYPE TRANSCRIPTIONAL REPRESSOR YETL"/>
    <property type="match status" value="1"/>
</dbReference>